<dbReference type="InterPro" id="IPR001753">
    <property type="entry name" value="Enoyl-CoA_hydra/iso"/>
</dbReference>
<evidence type="ECO:0000313" key="4">
    <source>
        <dbReference type="Proteomes" id="UP000315783"/>
    </source>
</evidence>
<dbReference type="PANTHER" id="PTHR11941">
    <property type="entry name" value="ENOYL-COA HYDRATASE-RELATED"/>
    <property type="match status" value="1"/>
</dbReference>
<dbReference type="InterPro" id="IPR014748">
    <property type="entry name" value="Enoyl-CoA_hydra_C"/>
</dbReference>
<dbReference type="SUPFAM" id="SSF52096">
    <property type="entry name" value="ClpP/crotonase"/>
    <property type="match status" value="1"/>
</dbReference>
<keyword evidence="4" id="KW-1185">Reference proteome</keyword>
<organism evidence="3 4">
    <name type="scientific">Cordyceps javanica</name>
    <dbReference type="NCBI Taxonomy" id="43265"/>
    <lineage>
        <taxon>Eukaryota</taxon>
        <taxon>Fungi</taxon>
        <taxon>Dikarya</taxon>
        <taxon>Ascomycota</taxon>
        <taxon>Pezizomycotina</taxon>
        <taxon>Sordariomycetes</taxon>
        <taxon>Hypocreomycetidae</taxon>
        <taxon>Hypocreales</taxon>
        <taxon>Cordycipitaceae</taxon>
        <taxon>Cordyceps</taxon>
    </lineage>
</organism>
<name>A0A545VKB1_9HYPO</name>
<dbReference type="Proteomes" id="UP000315783">
    <property type="component" value="Unassembled WGS sequence"/>
</dbReference>
<dbReference type="PANTHER" id="PTHR11941:SF152">
    <property type="entry name" value="ENOYL-COA HYDRATASE_ISOMERASE FAMILY PROTEIN (AFU_ORTHOLOGUE AFUA_3G03410)"/>
    <property type="match status" value="1"/>
</dbReference>
<evidence type="ECO:0000313" key="3">
    <source>
        <dbReference type="EMBL" id="TQV92857.1"/>
    </source>
</evidence>
<dbReference type="OrthoDB" id="2139957at2759"/>
<comment type="caution">
    <text evidence="3">The sequence shown here is derived from an EMBL/GenBank/DDBJ whole genome shotgun (WGS) entry which is preliminary data.</text>
</comment>
<dbReference type="Pfam" id="PF00378">
    <property type="entry name" value="ECH_1"/>
    <property type="match status" value="1"/>
</dbReference>
<dbReference type="Gene3D" id="1.10.12.10">
    <property type="entry name" value="Lyase 2-enoyl-coa Hydratase, Chain A, domain 2"/>
    <property type="match status" value="1"/>
</dbReference>
<proteinExistence type="predicted"/>
<dbReference type="GO" id="GO:0006635">
    <property type="term" value="P:fatty acid beta-oxidation"/>
    <property type="evidence" value="ECO:0007669"/>
    <property type="project" value="TreeGrafter"/>
</dbReference>
<dbReference type="Gene3D" id="3.90.226.10">
    <property type="entry name" value="2-enoyl-CoA Hydratase, Chain A, domain 1"/>
    <property type="match status" value="1"/>
</dbReference>
<protein>
    <submittedName>
        <fullName evidence="3">Crotonase-like protein</fullName>
    </submittedName>
</protein>
<dbReference type="STRING" id="43265.A0A545VKB1"/>
<evidence type="ECO:0000256" key="2">
    <source>
        <dbReference type="SAM" id="MobiDB-lite"/>
    </source>
</evidence>
<accession>A0A545VKB1</accession>
<dbReference type="CDD" id="cd06558">
    <property type="entry name" value="crotonase-like"/>
    <property type="match status" value="1"/>
</dbReference>
<dbReference type="GO" id="GO:0005739">
    <property type="term" value="C:mitochondrion"/>
    <property type="evidence" value="ECO:0007669"/>
    <property type="project" value="TreeGrafter"/>
</dbReference>
<gene>
    <name evidence="3" type="ORF">IF1G_08781</name>
</gene>
<feature type="region of interest" description="Disordered" evidence="2">
    <location>
        <begin position="206"/>
        <end position="228"/>
    </location>
</feature>
<evidence type="ECO:0000256" key="1">
    <source>
        <dbReference type="ARBA" id="ARBA00023239"/>
    </source>
</evidence>
<dbReference type="AlphaFoldDB" id="A0A545VKB1"/>
<dbReference type="GO" id="GO:0016829">
    <property type="term" value="F:lyase activity"/>
    <property type="evidence" value="ECO:0007669"/>
    <property type="project" value="UniProtKB-KW"/>
</dbReference>
<sequence length="304" mass="32970">MASPLREGRRVYDHFYIDFPAEHILQVTINRPEKLNCIDKSTSRQMQDVWELFDNDDSLWVGIITGLGRAFCTGADLGEWNRMNEAGIFNDMGAPGLGGLCRRRGRKPIIAAVNGICMGGGFEMVANCDLVLASELATFTLPEVRRGIAPVAGCLPRLARVIGLQRTMDLALTGRTVNAAALQSWGLVSEVVEEENRGGSALVVPVGGSNQKQGQGQGQGQSQGRSQVVQAAIRTGEAMCRNSPDALIVARRGVRMAWEDGSVEAATEALAQEWYPRLAAGENFAEGLKAFVEKRSPKWTNPKL</sequence>
<dbReference type="EMBL" id="SPUK01000014">
    <property type="protein sequence ID" value="TQV92857.1"/>
    <property type="molecule type" value="Genomic_DNA"/>
</dbReference>
<keyword evidence="1" id="KW-0456">Lyase</keyword>
<dbReference type="InterPro" id="IPR029045">
    <property type="entry name" value="ClpP/crotonase-like_dom_sf"/>
</dbReference>
<reference evidence="3 4" key="1">
    <citation type="journal article" date="2019" name="Appl. Microbiol. Biotechnol.">
        <title>Genome sequence of Isaria javanica and comparative genome analysis insights into family S53 peptidase evolution in fungal entomopathogens.</title>
        <authorList>
            <person name="Lin R."/>
            <person name="Zhang X."/>
            <person name="Xin B."/>
            <person name="Zou M."/>
            <person name="Gao Y."/>
            <person name="Qin F."/>
            <person name="Hu Q."/>
            <person name="Xie B."/>
            <person name="Cheng X."/>
        </authorList>
    </citation>
    <scope>NUCLEOTIDE SEQUENCE [LARGE SCALE GENOMIC DNA]</scope>
    <source>
        <strain evidence="3 4">IJ1G</strain>
    </source>
</reference>